<dbReference type="PROSITE" id="PS50887">
    <property type="entry name" value="GGDEF"/>
    <property type="match status" value="1"/>
</dbReference>
<dbReference type="Pfam" id="PF00990">
    <property type="entry name" value="GGDEF"/>
    <property type="match status" value="1"/>
</dbReference>
<dbReference type="SUPFAM" id="SSF55073">
    <property type="entry name" value="Nucleotide cyclase"/>
    <property type="match status" value="1"/>
</dbReference>
<feature type="transmembrane region" description="Helical" evidence="1">
    <location>
        <begin position="54"/>
        <end position="77"/>
    </location>
</feature>
<dbReference type="GO" id="GO:1902201">
    <property type="term" value="P:negative regulation of bacterial-type flagellum-dependent cell motility"/>
    <property type="evidence" value="ECO:0007669"/>
    <property type="project" value="TreeGrafter"/>
</dbReference>
<dbReference type="AlphaFoldDB" id="A0A0F9XUD1"/>
<protein>
    <recommendedName>
        <fullName evidence="2">GGDEF domain-containing protein</fullName>
    </recommendedName>
</protein>
<comment type="caution">
    <text evidence="3">The sequence shown here is derived from an EMBL/GenBank/DDBJ whole genome shotgun (WGS) entry which is preliminary data.</text>
</comment>
<gene>
    <name evidence="3" type="ORF">LCGC14_0099330</name>
</gene>
<feature type="transmembrane region" description="Helical" evidence="1">
    <location>
        <begin position="89"/>
        <end position="106"/>
    </location>
</feature>
<dbReference type="NCBIfam" id="TIGR00254">
    <property type="entry name" value="GGDEF"/>
    <property type="match status" value="1"/>
</dbReference>
<feature type="domain" description="GGDEF" evidence="2">
    <location>
        <begin position="249"/>
        <end position="381"/>
    </location>
</feature>
<feature type="transmembrane region" description="Helical" evidence="1">
    <location>
        <begin position="169"/>
        <end position="188"/>
    </location>
</feature>
<evidence type="ECO:0000259" key="2">
    <source>
        <dbReference type="PROSITE" id="PS50887"/>
    </source>
</evidence>
<evidence type="ECO:0000256" key="1">
    <source>
        <dbReference type="SAM" id="Phobius"/>
    </source>
</evidence>
<dbReference type="CDD" id="cd01949">
    <property type="entry name" value="GGDEF"/>
    <property type="match status" value="1"/>
</dbReference>
<keyword evidence="1" id="KW-0472">Membrane</keyword>
<reference evidence="3" key="1">
    <citation type="journal article" date="2015" name="Nature">
        <title>Complex archaea that bridge the gap between prokaryotes and eukaryotes.</title>
        <authorList>
            <person name="Spang A."/>
            <person name="Saw J.H."/>
            <person name="Jorgensen S.L."/>
            <person name="Zaremba-Niedzwiedzka K."/>
            <person name="Martijn J."/>
            <person name="Lind A.E."/>
            <person name="van Eijk R."/>
            <person name="Schleper C."/>
            <person name="Guy L."/>
            <person name="Ettema T.J."/>
        </authorList>
    </citation>
    <scope>NUCLEOTIDE SEQUENCE</scope>
</reference>
<feature type="transmembrane region" description="Helical" evidence="1">
    <location>
        <begin position="112"/>
        <end position="129"/>
    </location>
</feature>
<dbReference type="FunFam" id="3.30.70.270:FF:000001">
    <property type="entry name" value="Diguanylate cyclase domain protein"/>
    <property type="match status" value="1"/>
</dbReference>
<name>A0A0F9XUD1_9ZZZZ</name>
<dbReference type="EMBL" id="LAZR01000028">
    <property type="protein sequence ID" value="KKO03012.1"/>
    <property type="molecule type" value="Genomic_DNA"/>
</dbReference>
<dbReference type="Gene3D" id="3.30.70.270">
    <property type="match status" value="1"/>
</dbReference>
<dbReference type="GO" id="GO:0043709">
    <property type="term" value="P:cell adhesion involved in single-species biofilm formation"/>
    <property type="evidence" value="ECO:0007669"/>
    <property type="project" value="TreeGrafter"/>
</dbReference>
<feature type="transmembrane region" description="Helical" evidence="1">
    <location>
        <begin position="136"/>
        <end position="157"/>
    </location>
</feature>
<sequence>MPSYKNRPIVSELQDANSDKFQALRLQRFYLAQINYLITYVVIGVAWVTEQYDASAWMAITHVLLGLATQSVFLLLFKFGINLRFREPSLTNAQIIVAILLTTYFLAFAGILRGSLVMVYANILVFGIFQLSRRDLLLQAGLALVSFGSLIAIESYYSPTAPNITLSLVQWFILACFLGCLTMTGSYIRVLRERLQQRHSTLQAHQETLRGMMGQLQNLATTDGLTGLANRRYFIDETRRRMTLMRPGQLLGVALIDLDHFKRINDLYGHAAGDEVLQGFASLARESLRDGDLVARFGGEEFVILLSNTDLGALHQCLDRIRDNFANTQFTSLPEGVHCTLSAGLSLIQQEDDLEVCLNNADQALYLAKNSGRNRCEHHQRDNERIKPS</sequence>
<dbReference type="InterPro" id="IPR000160">
    <property type="entry name" value="GGDEF_dom"/>
</dbReference>
<keyword evidence="1" id="KW-0812">Transmembrane</keyword>
<feature type="transmembrane region" description="Helical" evidence="1">
    <location>
        <begin position="29"/>
        <end position="48"/>
    </location>
</feature>
<dbReference type="PANTHER" id="PTHR45138">
    <property type="entry name" value="REGULATORY COMPONENTS OF SENSORY TRANSDUCTION SYSTEM"/>
    <property type="match status" value="1"/>
</dbReference>
<dbReference type="PANTHER" id="PTHR45138:SF9">
    <property type="entry name" value="DIGUANYLATE CYCLASE DGCM-RELATED"/>
    <property type="match status" value="1"/>
</dbReference>
<keyword evidence="1" id="KW-1133">Transmembrane helix</keyword>
<organism evidence="3">
    <name type="scientific">marine sediment metagenome</name>
    <dbReference type="NCBI Taxonomy" id="412755"/>
    <lineage>
        <taxon>unclassified sequences</taxon>
        <taxon>metagenomes</taxon>
        <taxon>ecological metagenomes</taxon>
    </lineage>
</organism>
<evidence type="ECO:0000313" key="3">
    <source>
        <dbReference type="EMBL" id="KKO03012.1"/>
    </source>
</evidence>
<dbReference type="SMART" id="SM00267">
    <property type="entry name" value="GGDEF"/>
    <property type="match status" value="1"/>
</dbReference>
<dbReference type="InterPro" id="IPR029787">
    <property type="entry name" value="Nucleotide_cyclase"/>
</dbReference>
<dbReference type="GO" id="GO:0005886">
    <property type="term" value="C:plasma membrane"/>
    <property type="evidence" value="ECO:0007669"/>
    <property type="project" value="TreeGrafter"/>
</dbReference>
<accession>A0A0F9XUD1</accession>
<dbReference type="InterPro" id="IPR050469">
    <property type="entry name" value="Diguanylate_Cyclase"/>
</dbReference>
<dbReference type="GO" id="GO:0052621">
    <property type="term" value="F:diguanylate cyclase activity"/>
    <property type="evidence" value="ECO:0007669"/>
    <property type="project" value="TreeGrafter"/>
</dbReference>
<dbReference type="InterPro" id="IPR043128">
    <property type="entry name" value="Rev_trsase/Diguanyl_cyclase"/>
</dbReference>
<proteinExistence type="predicted"/>